<feature type="compositionally biased region" description="Basic residues" evidence="1">
    <location>
        <begin position="230"/>
        <end position="247"/>
    </location>
</feature>
<dbReference type="ExpressionAtlas" id="A0A2K2DGB7">
    <property type="expression patterns" value="baseline"/>
</dbReference>
<organism evidence="2">
    <name type="scientific">Brachypodium distachyon</name>
    <name type="common">Purple false brome</name>
    <name type="synonym">Trachynia distachya</name>
    <dbReference type="NCBI Taxonomy" id="15368"/>
    <lineage>
        <taxon>Eukaryota</taxon>
        <taxon>Viridiplantae</taxon>
        <taxon>Streptophyta</taxon>
        <taxon>Embryophyta</taxon>
        <taxon>Tracheophyta</taxon>
        <taxon>Spermatophyta</taxon>
        <taxon>Magnoliopsida</taxon>
        <taxon>Liliopsida</taxon>
        <taxon>Poales</taxon>
        <taxon>Poaceae</taxon>
        <taxon>BOP clade</taxon>
        <taxon>Pooideae</taxon>
        <taxon>Stipodae</taxon>
        <taxon>Brachypodieae</taxon>
        <taxon>Brachypodium</taxon>
    </lineage>
</organism>
<evidence type="ECO:0000256" key="1">
    <source>
        <dbReference type="SAM" id="MobiDB-lite"/>
    </source>
</evidence>
<feature type="region of interest" description="Disordered" evidence="1">
    <location>
        <begin position="297"/>
        <end position="337"/>
    </location>
</feature>
<feature type="compositionally biased region" description="Pro residues" evidence="1">
    <location>
        <begin position="165"/>
        <end position="176"/>
    </location>
</feature>
<feature type="compositionally biased region" description="Basic residues" evidence="1">
    <location>
        <begin position="297"/>
        <end position="307"/>
    </location>
</feature>
<evidence type="ECO:0000313" key="3">
    <source>
        <dbReference type="EnsemblPlants" id="PNT73328"/>
    </source>
</evidence>
<dbReference type="AlphaFoldDB" id="A0A2K2DGB7"/>
<dbReference type="Proteomes" id="UP000008810">
    <property type="component" value="Chromosome 2"/>
</dbReference>
<keyword evidence="4" id="KW-1185">Reference proteome</keyword>
<protein>
    <submittedName>
        <fullName evidence="2 3">Uncharacterized protein</fullName>
    </submittedName>
</protein>
<feature type="compositionally biased region" description="Basic residues" evidence="1">
    <location>
        <begin position="81"/>
        <end position="107"/>
    </location>
</feature>
<feature type="compositionally biased region" description="Basic residues" evidence="1">
    <location>
        <begin position="127"/>
        <end position="141"/>
    </location>
</feature>
<feature type="compositionally biased region" description="Low complexity" evidence="1">
    <location>
        <begin position="46"/>
        <end position="64"/>
    </location>
</feature>
<reference evidence="2" key="2">
    <citation type="submission" date="2017-06" db="EMBL/GenBank/DDBJ databases">
        <title>WGS assembly of Brachypodium distachyon.</title>
        <authorList>
            <consortium name="The International Brachypodium Initiative"/>
            <person name="Lucas S."/>
            <person name="Harmon-Smith M."/>
            <person name="Lail K."/>
            <person name="Tice H."/>
            <person name="Grimwood J."/>
            <person name="Bruce D."/>
            <person name="Barry K."/>
            <person name="Shu S."/>
            <person name="Lindquist E."/>
            <person name="Wang M."/>
            <person name="Pitluck S."/>
            <person name="Vogel J.P."/>
            <person name="Garvin D.F."/>
            <person name="Mockler T.C."/>
            <person name="Schmutz J."/>
            <person name="Rokhsar D."/>
            <person name="Bevan M.W."/>
        </authorList>
    </citation>
    <scope>NUCLEOTIDE SEQUENCE</scope>
    <source>
        <strain evidence="2">Bd21</strain>
    </source>
</reference>
<feature type="compositionally biased region" description="Low complexity" evidence="1">
    <location>
        <begin position="117"/>
        <end position="126"/>
    </location>
</feature>
<proteinExistence type="predicted"/>
<feature type="compositionally biased region" description="Basic and acidic residues" evidence="1">
    <location>
        <begin position="309"/>
        <end position="332"/>
    </location>
</feature>
<name>A0A2K2DGB7_BRADI</name>
<evidence type="ECO:0000313" key="2">
    <source>
        <dbReference type="EMBL" id="PNT73328.1"/>
    </source>
</evidence>
<evidence type="ECO:0000313" key="4">
    <source>
        <dbReference type="Proteomes" id="UP000008810"/>
    </source>
</evidence>
<dbReference type="EMBL" id="CM000881">
    <property type="protein sequence ID" value="PNT73328.1"/>
    <property type="molecule type" value="Genomic_DNA"/>
</dbReference>
<gene>
    <name evidence="3" type="primary">LOC100824493</name>
    <name evidence="2" type="ORF">BRADI_2g57080v3</name>
</gene>
<feature type="region of interest" description="Disordered" evidence="1">
    <location>
        <begin position="1"/>
        <end position="183"/>
    </location>
</feature>
<dbReference type="Gramene" id="PNT73328">
    <property type="protein sequence ID" value="PNT73328"/>
    <property type="gene ID" value="BRADI_2g57080v3"/>
</dbReference>
<feature type="region of interest" description="Disordered" evidence="1">
    <location>
        <begin position="230"/>
        <end position="258"/>
    </location>
</feature>
<dbReference type="EnsemblPlants" id="PNT73328">
    <property type="protein sequence ID" value="PNT73328"/>
    <property type="gene ID" value="BRADI_2g57080v3"/>
</dbReference>
<accession>A0A2K2DGB7</accession>
<sequence length="470" mass="54023">MRFFGRRSKTAGGVLHRPQPGVLRGAPRPAPHGQPPRPAATPGEAPLPRGALLRPPGPRPLRALGRLRRRPPPPGLLRPGPRARGRHGHPRRARRRALRRPRGRRARLQLDARRAPPRLARPLLPGQRRRLPRRRNAPRRRAREEAARQRRRRRRDGRLLRGLRGPPPPLPRPARPPAQALHRRRARVPWLLREDLRELQGPPQRARRRRLGQRHGRAGRLLLRAAGLRAGRRRQAPVARRRQRAHGGHAVPQDGPLLHRAAGFPGQERGLVLVRRRHGRGQARAPRHCHGRRALRLRHQPVRRPRLPRPQDDRRRGALEFPEQAHEPEGARGGELLPEARHARRAALLLHERQHLGVQWPRARADVHAQEELRWPHLRFLHWRRPALCSAQRGECVRRLGDAAPAHHLIDTACSALGFAVTSVVPFAFFVLARHKCSLVTYGRKEIRTVNSEWFQQLILLITVDCNFRY</sequence>
<reference evidence="2 3" key="1">
    <citation type="journal article" date="2010" name="Nature">
        <title>Genome sequencing and analysis of the model grass Brachypodium distachyon.</title>
        <authorList>
            <consortium name="International Brachypodium Initiative"/>
        </authorList>
    </citation>
    <scope>NUCLEOTIDE SEQUENCE [LARGE SCALE GENOMIC DNA]</scope>
    <source>
        <strain evidence="2">Bd21</strain>
        <strain evidence="3">cv. Bd21</strain>
    </source>
</reference>
<feature type="compositionally biased region" description="Pro residues" evidence="1">
    <location>
        <begin position="28"/>
        <end position="39"/>
    </location>
</feature>
<reference evidence="3" key="3">
    <citation type="submission" date="2018-08" db="UniProtKB">
        <authorList>
            <consortium name="EnsemblPlants"/>
        </authorList>
    </citation>
    <scope>IDENTIFICATION</scope>
    <source>
        <strain evidence="3">cv. Bd21</strain>
    </source>
</reference>